<dbReference type="GO" id="GO:0047631">
    <property type="term" value="F:ADP-ribose diphosphatase activity"/>
    <property type="evidence" value="ECO:0007669"/>
    <property type="project" value="UniProtKB-EC"/>
</dbReference>
<reference evidence="3 4" key="1">
    <citation type="journal article" date="2013" name="BMC Genomics">
        <title>Reconstruction of the lipid metabolism for the microalga Monoraphidium neglectum from its genome sequence reveals characteristics suitable for biofuel production.</title>
        <authorList>
            <person name="Bogen C."/>
            <person name="Al-Dilaimi A."/>
            <person name="Albersmeier A."/>
            <person name="Wichmann J."/>
            <person name="Grundmann M."/>
            <person name="Rupp O."/>
            <person name="Lauersen K.J."/>
            <person name="Blifernez-Klassen O."/>
            <person name="Kalinowski J."/>
            <person name="Goesmann A."/>
            <person name="Mussgnug J.H."/>
            <person name="Kruse O."/>
        </authorList>
    </citation>
    <scope>NUCLEOTIDE SEQUENCE [LARGE SCALE GENOMIC DNA]</scope>
    <source>
        <strain evidence="3 4">SAG 48.87</strain>
    </source>
</reference>
<sequence length="212" mass="23040">MSHNTALDSAIPAPPTVLDSSVVETGSKWIEFRRDTIRDAQGREFAWDYIHRATKFRETDGVCVFAKVTGKAFAEPHVLLIAQWRPPARRFVVELPAGIISPGETVEGVALRELKEETGYAGRVVSASPEVFNDQGTSTSCLNLVVAEVDADAPENQRPETEHEVGETIATLLVPIKGLVQRLEAFKADRGWGICSRLYSLALGLQLGGGAL</sequence>
<protein>
    <submittedName>
        <fullName evidence="3">ADP-ribose pyrophosphatase</fullName>
        <ecNumber evidence="3">3.6.1.13</ecNumber>
    </submittedName>
</protein>
<dbReference type="Pfam" id="PF00293">
    <property type="entry name" value="NUDIX"/>
    <property type="match status" value="1"/>
</dbReference>
<proteinExistence type="predicted"/>
<dbReference type="GO" id="GO:0019693">
    <property type="term" value="P:ribose phosphate metabolic process"/>
    <property type="evidence" value="ECO:0007669"/>
    <property type="project" value="TreeGrafter"/>
</dbReference>
<name>A0A0D2L9Y2_9CHLO</name>
<keyword evidence="1 3" id="KW-0378">Hydrolase</keyword>
<dbReference type="PANTHER" id="PTHR11839:SF1">
    <property type="entry name" value="ADP-SUGAR PYROPHOSPHATASE"/>
    <property type="match status" value="1"/>
</dbReference>
<dbReference type="GO" id="GO:0006753">
    <property type="term" value="P:nucleoside phosphate metabolic process"/>
    <property type="evidence" value="ECO:0007669"/>
    <property type="project" value="TreeGrafter"/>
</dbReference>
<accession>A0A0D2L9Y2</accession>
<dbReference type="InterPro" id="IPR015797">
    <property type="entry name" value="NUDIX_hydrolase-like_dom_sf"/>
</dbReference>
<evidence type="ECO:0000313" key="4">
    <source>
        <dbReference type="Proteomes" id="UP000054498"/>
    </source>
</evidence>
<keyword evidence="4" id="KW-1185">Reference proteome</keyword>
<dbReference type="RefSeq" id="XP_013902603.1">
    <property type="nucleotide sequence ID" value="XM_014047149.1"/>
</dbReference>
<dbReference type="SUPFAM" id="SSF55811">
    <property type="entry name" value="Nudix"/>
    <property type="match status" value="1"/>
</dbReference>
<dbReference type="PROSITE" id="PS00893">
    <property type="entry name" value="NUDIX_BOX"/>
    <property type="match status" value="1"/>
</dbReference>
<evidence type="ECO:0000313" key="3">
    <source>
        <dbReference type="EMBL" id="KIZ03584.1"/>
    </source>
</evidence>
<dbReference type="EC" id="3.6.1.13" evidence="3"/>
<dbReference type="EMBL" id="KK100823">
    <property type="protein sequence ID" value="KIZ03584.1"/>
    <property type="molecule type" value="Genomic_DNA"/>
</dbReference>
<evidence type="ECO:0000259" key="2">
    <source>
        <dbReference type="PROSITE" id="PS51462"/>
    </source>
</evidence>
<dbReference type="GeneID" id="25737257"/>
<dbReference type="PROSITE" id="PS51462">
    <property type="entry name" value="NUDIX"/>
    <property type="match status" value="1"/>
</dbReference>
<dbReference type="CDD" id="cd18888">
    <property type="entry name" value="NUDIX_ADPRase_Nudt5"/>
    <property type="match status" value="1"/>
</dbReference>
<dbReference type="PANTHER" id="PTHR11839">
    <property type="entry name" value="UDP/ADP-SUGAR PYROPHOSPHATASE"/>
    <property type="match status" value="1"/>
</dbReference>
<dbReference type="AlphaFoldDB" id="A0A0D2L9Y2"/>
<dbReference type="InterPro" id="IPR020084">
    <property type="entry name" value="NUDIX_hydrolase_CS"/>
</dbReference>
<gene>
    <name evidence="3" type="ORF">MNEG_4379</name>
</gene>
<feature type="domain" description="Nudix hydrolase" evidence="2">
    <location>
        <begin position="55"/>
        <end position="196"/>
    </location>
</feature>
<dbReference type="STRING" id="145388.A0A0D2L9Y2"/>
<dbReference type="InterPro" id="IPR000086">
    <property type="entry name" value="NUDIX_hydrolase_dom"/>
</dbReference>
<dbReference type="KEGG" id="mng:MNEG_4379"/>
<dbReference type="Gene3D" id="3.90.79.10">
    <property type="entry name" value="Nucleoside Triphosphate Pyrophosphohydrolase"/>
    <property type="match status" value="1"/>
</dbReference>
<dbReference type="OrthoDB" id="10249920at2759"/>
<dbReference type="Proteomes" id="UP000054498">
    <property type="component" value="Unassembled WGS sequence"/>
</dbReference>
<evidence type="ECO:0000256" key="1">
    <source>
        <dbReference type="ARBA" id="ARBA00022801"/>
    </source>
</evidence>
<organism evidence="3 4">
    <name type="scientific">Monoraphidium neglectum</name>
    <dbReference type="NCBI Taxonomy" id="145388"/>
    <lineage>
        <taxon>Eukaryota</taxon>
        <taxon>Viridiplantae</taxon>
        <taxon>Chlorophyta</taxon>
        <taxon>core chlorophytes</taxon>
        <taxon>Chlorophyceae</taxon>
        <taxon>CS clade</taxon>
        <taxon>Sphaeropleales</taxon>
        <taxon>Selenastraceae</taxon>
        <taxon>Monoraphidium</taxon>
    </lineage>
</organism>